<evidence type="ECO:0000313" key="3">
    <source>
        <dbReference type="Proteomes" id="UP000546200"/>
    </source>
</evidence>
<dbReference type="Proteomes" id="UP000546200">
    <property type="component" value="Unassembled WGS sequence"/>
</dbReference>
<dbReference type="RefSeq" id="WP_184058343.1">
    <property type="nucleotide sequence ID" value="NZ_JACIJK010000007.1"/>
</dbReference>
<keyword evidence="3" id="KW-1185">Reference proteome</keyword>
<feature type="domain" description="UspA" evidence="1">
    <location>
        <begin position="2"/>
        <end position="139"/>
    </location>
</feature>
<dbReference type="Pfam" id="PF00582">
    <property type="entry name" value="Usp"/>
    <property type="match status" value="1"/>
</dbReference>
<reference evidence="2 3" key="1">
    <citation type="submission" date="2020-08" db="EMBL/GenBank/DDBJ databases">
        <title>Genomic Encyclopedia of Type Strains, Phase IV (KMG-IV): sequencing the most valuable type-strain genomes for metagenomic binning, comparative biology and taxonomic classification.</title>
        <authorList>
            <person name="Goeker M."/>
        </authorList>
    </citation>
    <scope>NUCLEOTIDE SEQUENCE [LARGE SCALE GENOMIC DNA]</scope>
    <source>
        <strain evidence="2 3">DSM 100044</strain>
    </source>
</reference>
<evidence type="ECO:0000313" key="2">
    <source>
        <dbReference type="EMBL" id="MBB5715745.1"/>
    </source>
</evidence>
<organism evidence="2 3">
    <name type="scientific">Sphingomonas aerophila</name>
    <dbReference type="NCBI Taxonomy" id="1344948"/>
    <lineage>
        <taxon>Bacteria</taxon>
        <taxon>Pseudomonadati</taxon>
        <taxon>Pseudomonadota</taxon>
        <taxon>Alphaproteobacteria</taxon>
        <taxon>Sphingomonadales</taxon>
        <taxon>Sphingomonadaceae</taxon>
        <taxon>Sphingomonas</taxon>
    </lineage>
</organism>
<proteinExistence type="predicted"/>
<gene>
    <name evidence="2" type="ORF">FHS94_002600</name>
</gene>
<name>A0A7W9EV13_9SPHN</name>
<dbReference type="InterPro" id="IPR006016">
    <property type="entry name" value="UspA"/>
</dbReference>
<dbReference type="CDD" id="cd00293">
    <property type="entry name" value="USP-like"/>
    <property type="match status" value="1"/>
</dbReference>
<sequence length="151" mass="15571">MRTYLVVIDDSPEAGIALRFAARRAVKTGGGVEILSLVPTPEFMAFGGVQATIEEEAMLHAEGLVAAAAGTLIEESGLRPSITVRQGDGPKIIREMMAEQPDIAALVLGAAATGAPGPLVTHFAGADAGTLPVPVMIIPGSLTREDIDRLS</sequence>
<dbReference type="EMBL" id="JACIJK010000007">
    <property type="protein sequence ID" value="MBB5715745.1"/>
    <property type="molecule type" value="Genomic_DNA"/>
</dbReference>
<comment type="caution">
    <text evidence="2">The sequence shown here is derived from an EMBL/GenBank/DDBJ whole genome shotgun (WGS) entry which is preliminary data.</text>
</comment>
<dbReference type="SUPFAM" id="SSF52402">
    <property type="entry name" value="Adenine nucleotide alpha hydrolases-like"/>
    <property type="match status" value="1"/>
</dbReference>
<evidence type="ECO:0000259" key="1">
    <source>
        <dbReference type="Pfam" id="PF00582"/>
    </source>
</evidence>
<accession>A0A7W9EV13</accession>
<dbReference type="Gene3D" id="3.40.50.12370">
    <property type="match status" value="1"/>
</dbReference>
<protein>
    <submittedName>
        <fullName evidence="2">Nucleotide-binding universal stress UspA family protein</fullName>
    </submittedName>
</protein>
<dbReference type="AlphaFoldDB" id="A0A7W9EV13"/>